<keyword evidence="5" id="KW-0863">Zinc-finger</keyword>
<organism evidence="7">
    <name type="scientific">Clastoptera arizonana</name>
    <name type="common">Arizona spittle bug</name>
    <dbReference type="NCBI Taxonomy" id="38151"/>
    <lineage>
        <taxon>Eukaryota</taxon>
        <taxon>Metazoa</taxon>
        <taxon>Ecdysozoa</taxon>
        <taxon>Arthropoda</taxon>
        <taxon>Hexapoda</taxon>
        <taxon>Insecta</taxon>
        <taxon>Pterygota</taxon>
        <taxon>Neoptera</taxon>
        <taxon>Paraneoptera</taxon>
        <taxon>Hemiptera</taxon>
        <taxon>Auchenorrhyncha</taxon>
        <taxon>Cercopoidea</taxon>
        <taxon>Clastopteridae</taxon>
        <taxon>Clastoptera</taxon>
    </lineage>
</organism>
<proteinExistence type="predicted"/>
<dbReference type="InterPro" id="IPR017921">
    <property type="entry name" value="Znf_CTCHY"/>
</dbReference>
<evidence type="ECO:0000259" key="6">
    <source>
        <dbReference type="PROSITE" id="PS51270"/>
    </source>
</evidence>
<evidence type="ECO:0000256" key="2">
    <source>
        <dbReference type="ARBA" id="ARBA00022490"/>
    </source>
</evidence>
<reference evidence="7" key="1">
    <citation type="submission" date="2015-12" db="EMBL/GenBank/DDBJ databases">
        <title>De novo transcriptome assembly of four potential Pierce s Disease insect vectors from Arizona vineyards.</title>
        <authorList>
            <person name="Tassone E.E."/>
        </authorList>
    </citation>
    <scope>NUCLEOTIDE SEQUENCE</scope>
</reference>
<sequence>MGTPRIHEEIQDTGATMESLLLDFDHRYHNFFQSDVFIWFNMFNCYCFGGQSSENVLKKFLSSGKIALLTDPPFGGRVEPLAYTIHKLIQMCKHCSDADVLDKKSSKNGSPIRIFSNIEPSKFPLPVSEGYSLCKICNRWVSMENKHCKKCRGCMSKDGQTYIHCDTCRKCVKPTWKHCNICELCSHPDHLCPSQMVDARDNSHPIPHKKPRNKYYNRV</sequence>
<keyword evidence="2" id="KW-0963">Cytoplasm</keyword>
<evidence type="ECO:0000313" key="7">
    <source>
        <dbReference type="EMBL" id="JAS23711.1"/>
    </source>
</evidence>
<evidence type="ECO:0000256" key="5">
    <source>
        <dbReference type="PROSITE-ProRule" id="PRU00965"/>
    </source>
</evidence>
<dbReference type="PANTHER" id="PTHR13493:SF3">
    <property type="entry name" value="RRNA N6-ADENOSINE-METHYLTRANSFERASE ZCCHC4"/>
    <property type="match status" value="1"/>
</dbReference>
<name>A0A1B6DDC8_9HEMI</name>
<keyword evidence="5" id="KW-0479">Metal-binding</keyword>
<keyword evidence="5" id="KW-0862">Zinc</keyword>
<dbReference type="Pfam" id="PF10237">
    <property type="entry name" value="N6-adenineMlase"/>
    <property type="match status" value="1"/>
</dbReference>
<dbReference type="SUPFAM" id="SSF161245">
    <property type="entry name" value="Zinc hairpin stack"/>
    <property type="match status" value="1"/>
</dbReference>
<gene>
    <name evidence="7" type="ORF">g.22182</name>
</gene>
<dbReference type="GO" id="GO:0005737">
    <property type="term" value="C:cytoplasm"/>
    <property type="evidence" value="ECO:0007669"/>
    <property type="project" value="UniProtKB-SubCell"/>
</dbReference>
<dbReference type="GO" id="GO:0005730">
    <property type="term" value="C:nucleolus"/>
    <property type="evidence" value="ECO:0007669"/>
    <property type="project" value="TreeGrafter"/>
</dbReference>
<keyword evidence="3" id="KW-0489">Methyltransferase</keyword>
<dbReference type="InterPro" id="IPR041370">
    <property type="entry name" value="Mlase_EEF1AKMT1/ZCCHC4"/>
</dbReference>
<dbReference type="InterPro" id="IPR039846">
    <property type="entry name" value="ZCCHC4"/>
</dbReference>
<dbReference type="GO" id="GO:0008988">
    <property type="term" value="F:rRNA (adenine-N6-)-methyltransferase activity"/>
    <property type="evidence" value="ECO:0007669"/>
    <property type="project" value="InterPro"/>
</dbReference>
<keyword evidence="4" id="KW-0808">Transferase</keyword>
<accession>A0A1B6DDC8</accession>
<dbReference type="EMBL" id="GEDC01013587">
    <property type="protein sequence ID" value="JAS23711.1"/>
    <property type="molecule type" value="Transcribed_RNA"/>
</dbReference>
<evidence type="ECO:0000256" key="4">
    <source>
        <dbReference type="ARBA" id="ARBA00022679"/>
    </source>
</evidence>
<dbReference type="PROSITE" id="PS51270">
    <property type="entry name" value="ZF_CTCHY"/>
    <property type="match status" value="1"/>
</dbReference>
<dbReference type="GO" id="GO:0008270">
    <property type="term" value="F:zinc ion binding"/>
    <property type="evidence" value="ECO:0007669"/>
    <property type="project" value="UniProtKB-KW"/>
</dbReference>
<dbReference type="PANTHER" id="PTHR13493">
    <property type="entry name" value="ZINC FINGER CCHC DOMAIN-CONTAINING"/>
    <property type="match status" value="1"/>
</dbReference>
<feature type="domain" description="CTCHY-type" evidence="6">
    <location>
        <begin position="129"/>
        <end position="190"/>
    </location>
</feature>
<dbReference type="InterPro" id="IPR037275">
    <property type="entry name" value="Znf_CTCHY_sf"/>
</dbReference>
<comment type="subcellular location">
    <subcellularLocation>
        <location evidence="1">Cytoplasm</location>
    </subcellularLocation>
</comment>
<evidence type="ECO:0000256" key="3">
    <source>
        <dbReference type="ARBA" id="ARBA00022603"/>
    </source>
</evidence>
<dbReference type="AlphaFoldDB" id="A0A1B6DDC8"/>
<protein>
    <recommendedName>
        <fullName evidence="6">CTCHY-type domain-containing protein</fullName>
    </recommendedName>
</protein>
<evidence type="ECO:0000256" key="1">
    <source>
        <dbReference type="ARBA" id="ARBA00004496"/>
    </source>
</evidence>